<reference evidence="1 2" key="1">
    <citation type="journal article" date="2017" name="Genome Announc.">
        <title>Complete Genome Sequences of Two Acetylene-Fermenting Pelobacter acetylenicus Strains.</title>
        <authorList>
            <person name="Sutton J.M."/>
            <person name="Baesman S.M."/>
            <person name="Fierst J.L."/>
            <person name="Poret-Peterson A.T."/>
            <person name="Oremland R.S."/>
            <person name="Dunlap D.S."/>
            <person name="Akob D.M."/>
        </authorList>
    </citation>
    <scope>NUCLEOTIDE SEQUENCE [LARGE SCALE GENOMIC DNA]</scope>
    <source>
        <strain evidence="1 2">DSM 3247</strain>
    </source>
</reference>
<name>A0A1L3GHK5_SYNAC</name>
<sequence length="100" mass="11682">MPVSAPRIVRETREFIAAHGEDWPGWYVGISVDPSDRLPDYHKVRFGHDRWFCREAFTPEEARAIKTRLVEDHGIDSDDARDEAQGKFLYLYRKAPHTEP</sequence>
<dbReference type="KEGG" id="pace:A6070_03010"/>
<dbReference type="AlphaFoldDB" id="A0A1L3GHK5"/>
<dbReference type="RefSeq" id="WP_072286997.1">
    <property type="nucleotide sequence ID" value="NZ_CP015455.1"/>
</dbReference>
<gene>
    <name evidence="1" type="ORF">A7E75_09035</name>
</gene>
<organism evidence="1 2">
    <name type="scientific">Syntrophotalea acetylenica</name>
    <name type="common">Pelobacter acetylenicus</name>
    <dbReference type="NCBI Taxonomy" id="29542"/>
    <lineage>
        <taxon>Bacteria</taxon>
        <taxon>Pseudomonadati</taxon>
        <taxon>Thermodesulfobacteriota</taxon>
        <taxon>Desulfuromonadia</taxon>
        <taxon>Desulfuromonadales</taxon>
        <taxon>Syntrophotaleaceae</taxon>
        <taxon>Syntrophotalea</taxon>
    </lineage>
</organism>
<protein>
    <submittedName>
        <fullName evidence="1">Uncharacterized protein</fullName>
    </submittedName>
</protein>
<keyword evidence="2" id="KW-1185">Reference proteome</keyword>
<proteinExistence type="predicted"/>
<evidence type="ECO:0000313" key="2">
    <source>
        <dbReference type="Proteomes" id="UP000182264"/>
    </source>
</evidence>
<dbReference type="EMBL" id="CP015518">
    <property type="protein sequence ID" value="APG25148.1"/>
    <property type="molecule type" value="Genomic_DNA"/>
</dbReference>
<evidence type="ECO:0000313" key="1">
    <source>
        <dbReference type="EMBL" id="APG25148.1"/>
    </source>
</evidence>
<accession>A0A1L3GHK5</accession>
<dbReference type="OrthoDB" id="7364589at2"/>
<dbReference type="Proteomes" id="UP000182264">
    <property type="component" value="Chromosome"/>
</dbReference>